<dbReference type="OrthoDB" id="10255964at2759"/>
<name>A0A2X0MA01_9BASI</name>
<dbReference type="PRINTS" id="PR00452">
    <property type="entry name" value="SH3DOMAIN"/>
</dbReference>
<feature type="domain" description="VHS" evidence="14">
    <location>
        <begin position="17"/>
        <end position="160"/>
    </location>
</feature>
<dbReference type="Proteomes" id="UP000249723">
    <property type="component" value="Unassembled WGS sequence"/>
</dbReference>
<evidence type="ECO:0000256" key="10">
    <source>
        <dbReference type="ARBA" id="ARBA00023136"/>
    </source>
</evidence>
<evidence type="ECO:0000256" key="7">
    <source>
        <dbReference type="ARBA" id="ARBA00022448"/>
    </source>
</evidence>
<reference evidence="16" key="1">
    <citation type="submission" date="2016-10" db="EMBL/GenBank/DDBJ databases">
        <authorList>
            <person name="Jeantristanb JTB J.-T."/>
            <person name="Ricardo R."/>
        </authorList>
    </citation>
    <scope>NUCLEOTIDE SEQUENCE [LARGE SCALE GENOMIC DNA]</scope>
</reference>
<evidence type="ECO:0000256" key="8">
    <source>
        <dbReference type="ARBA" id="ARBA00022753"/>
    </source>
</evidence>
<comment type="function">
    <text evidence="1">Component of the ESCRT-0 complex which is the sorting receptor for ubiquitinated cargo proteins at the multivesicular body (MVB).</text>
</comment>
<dbReference type="PROSITE" id="PS50179">
    <property type="entry name" value="VHS"/>
    <property type="match status" value="1"/>
</dbReference>
<dbReference type="SMART" id="SM00288">
    <property type="entry name" value="VHS"/>
    <property type="match status" value="1"/>
</dbReference>
<feature type="compositionally biased region" description="Low complexity" evidence="12">
    <location>
        <begin position="685"/>
        <end position="710"/>
    </location>
</feature>
<sequence length="862" mass="93917">MFSSKTVNPYEAVVAKATDEKQTDVNWDILLTVWDKVNEDGEQGQDADINLLRITRRARNCVAALQKRFVHRSANVHLFSLTLAGALVNNCGPPLHREISGKAFTGALTRLITDRSTHESVKTSALSLIQAWVKEHPNNPDFDILVETYEQLKRQGQKFPSDKPEPKPDRSRTDEALRREEEELQRALEESARLAGVGNSGGGPGRAQDYESKALPRQPSTNGLHEAYQSHASTSTSSLPPPRLPQRARAMYDFAGGQSPEELPFHKGDIIRVIDSPYNDWWRGELRGATGIFPRTYVVSLCEEELPDTPVAPPSSQSSEAELEAELFAQSAKIDRLLNMMRSLSSRGENVAENEELGELYNELMTLRPKVVGLIKKYDQKGAELRSMNDKFGRAKMTYEGMVGYGHPSQSPQGYPQQQQGQGQYGGYPDPRQQQQQQQHPPYGAPGMQGQQQQQSHFAQQRQHEEEMVRREADARAQREYETQMAQYEKEMAAWRAAQEQSQQSLYYPSQDYQPQQQYAPTPDHDLAYPQPHQQQYDAPAQHGAHGFEPPPAAASTQQWAAQTPSHQQAPALAPSAGPNQPVWDGSQWVYPRQHVVAEASPAAGPTQYVSAPIFSPAPISSPPPAVATVAPQMGYPAQSQSYPAQPYPSTTAPNLASAPVPTQSPPPPTSNYAISTSSSIYTAQSQPQQQQNISTSFPQTPTPSSTATPGALVDRMASLSVSTPPTHEPQPQPSSASSLVSADTIRHQLYDRPMASSTTYADPNAAVASTHAASPPPTAVAPAQAYYPGPVGAVATQPLETGAPAAVENNAEGGADDAAWQEYYRKKAEWDQQQAQAQAAAAMGVVGVPPPVSGSGLPQQA</sequence>
<evidence type="ECO:0000256" key="12">
    <source>
        <dbReference type="SAM" id="MobiDB-lite"/>
    </source>
</evidence>
<feature type="compositionally biased region" description="Polar residues" evidence="12">
    <location>
        <begin position="638"/>
        <end position="655"/>
    </location>
</feature>
<evidence type="ECO:0000256" key="5">
    <source>
        <dbReference type="ARBA" id="ARBA00018978"/>
    </source>
</evidence>
<dbReference type="AlphaFoldDB" id="A0A2X0MA01"/>
<dbReference type="CDD" id="cd16978">
    <property type="entry name" value="VHS_HSE1"/>
    <property type="match status" value="1"/>
</dbReference>
<dbReference type="InterPro" id="IPR004152">
    <property type="entry name" value="GAT_dom"/>
</dbReference>
<feature type="compositionally biased region" description="Polar residues" evidence="12">
    <location>
        <begin position="672"/>
        <end position="684"/>
    </location>
</feature>
<dbReference type="Pfam" id="PF00018">
    <property type="entry name" value="SH3_1"/>
    <property type="match status" value="1"/>
</dbReference>
<dbReference type="SUPFAM" id="SSF89009">
    <property type="entry name" value="GAT-like domain"/>
    <property type="match status" value="1"/>
</dbReference>
<organism evidence="15 16">
    <name type="scientific">Microbotryum saponariae</name>
    <dbReference type="NCBI Taxonomy" id="289078"/>
    <lineage>
        <taxon>Eukaryota</taxon>
        <taxon>Fungi</taxon>
        <taxon>Dikarya</taxon>
        <taxon>Basidiomycota</taxon>
        <taxon>Pucciniomycotina</taxon>
        <taxon>Microbotryomycetes</taxon>
        <taxon>Microbotryales</taxon>
        <taxon>Microbotryaceae</taxon>
        <taxon>Microbotryum</taxon>
    </lineage>
</organism>
<dbReference type="InterPro" id="IPR008942">
    <property type="entry name" value="ENTH_VHS"/>
</dbReference>
<feature type="region of interest" description="Disordered" evidence="12">
    <location>
        <begin position="153"/>
        <end position="223"/>
    </location>
</feature>
<evidence type="ECO:0000256" key="9">
    <source>
        <dbReference type="ARBA" id="ARBA00022927"/>
    </source>
</evidence>
<feature type="region of interest" description="Disordered" evidence="12">
    <location>
        <begin position="537"/>
        <end position="586"/>
    </location>
</feature>
<evidence type="ECO:0000256" key="11">
    <source>
        <dbReference type="PROSITE-ProRule" id="PRU00192"/>
    </source>
</evidence>
<feature type="region of interest" description="Disordered" evidence="12">
    <location>
        <begin position="637"/>
        <end position="711"/>
    </location>
</feature>
<evidence type="ECO:0000313" key="16">
    <source>
        <dbReference type="Proteomes" id="UP000249723"/>
    </source>
</evidence>
<dbReference type="Gene3D" id="2.30.30.40">
    <property type="entry name" value="SH3 Domains"/>
    <property type="match status" value="1"/>
</dbReference>
<dbReference type="GO" id="GO:0043130">
    <property type="term" value="F:ubiquitin binding"/>
    <property type="evidence" value="ECO:0007669"/>
    <property type="project" value="InterPro"/>
</dbReference>
<evidence type="ECO:0000256" key="2">
    <source>
        <dbReference type="ARBA" id="ARBA00004125"/>
    </source>
</evidence>
<keyword evidence="6 11" id="KW-0728">SH3 domain</keyword>
<evidence type="ECO:0000256" key="3">
    <source>
        <dbReference type="ARBA" id="ARBA00009666"/>
    </source>
</evidence>
<feature type="domain" description="SH3" evidence="13">
    <location>
        <begin position="243"/>
        <end position="303"/>
    </location>
</feature>
<feature type="compositionally biased region" description="Basic and acidic residues" evidence="12">
    <location>
        <begin position="160"/>
        <end position="192"/>
    </location>
</feature>
<keyword evidence="16" id="KW-1185">Reference proteome</keyword>
<dbReference type="EMBL" id="FMWP01000011">
    <property type="protein sequence ID" value="SCZ87875.1"/>
    <property type="molecule type" value="Genomic_DNA"/>
</dbReference>
<feature type="compositionally biased region" description="Low complexity" evidence="12">
    <location>
        <begin position="406"/>
        <end position="461"/>
    </location>
</feature>
<dbReference type="Gene3D" id="1.20.5.1940">
    <property type="match status" value="1"/>
</dbReference>
<dbReference type="InterPro" id="IPR002014">
    <property type="entry name" value="VHS_dom"/>
</dbReference>
<accession>A0A2X0MA01</accession>
<dbReference type="Gene3D" id="1.25.40.90">
    <property type="match status" value="1"/>
</dbReference>
<dbReference type="SMART" id="SM00326">
    <property type="entry name" value="SH3"/>
    <property type="match status" value="1"/>
</dbReference>
<keyword evidence="10" id="KW-0472">Membrane</keyword>
<dbReference type="PANTHER" id="PTHR45929">
    <property type="entry name" value="JAK PATHWAY SIGNAL TRANSDUCTION ADAPTOR MOLECULE"/>
    <property type="match status" value="1"/>
</dbReference>
<dbReference type="Pfam" id="PF00790">
    <property type="entry name" value="VHS"/>
    <property type="match status" value="1"/>
</dbReference>
<keyword evidence="9" id="KW-0653">Protein transport</keyword>
<feature type="compositionally biased region" description="Basic and acidic residues" evidence="12">
    <location>
        <begin position="462"/>
        <end position="478"/>
    </location>
</feature>
<dbReference type="InterPro" id="IPR050670">
    <property type="entry name" value="STAM"/>
</dbReference>
<evidence type="ECO:0000256" key="1">
    <source>
        <dbReference type="ARBA" id="ARBA00002654"/>
    </source>
</evidence>
<keyword evidence="7" id="KW-0813">Transport</keyword>
<evidence type="ECO:0000259" key="14">
    <source>
        <dbReference type="PROSITE" id="PS50179"/>
    </source>
</evidence>
<evidence type="ECO:0000259" key="13">
    <source>
        <dbReference type="PROSITE" id="PS50002"/>
    </source>
</evidence>
<comment type="subcellular location">
    <subcellularLocation>
        <location evidence="2">Endosome membrane</location>
        <topology evidence="2">Peripheral membrane protein</topology>
        <orientation evidence="2">Cytoplasmic side</orientation>
    </subcellularLocation>
</comment>
<evidence type="ECO:0000313" key="15">
    <source>
        <dbReference type="EMBL" id="SCZ87875.1"/>
    </source>
</evidence>
<dbReference type="GO" id="GO:0033565">
    <property type="term" value="C:ESCRT-0 complex"/>
    <property type="evidence" value="ECO:0007669"/>
    <property type="project" value="TreeGrafter"/>
</dbReference>
<dbReference type="GO" id="GO:0010008">
    <property type="term" value="C:endosome membrane"/>
    <property type="evidence" value="ECO:0007669"/>
    <property type="project" value="UniProtKB-SubCell"/>
</dbReference>
<feature type="compositionally biased region" description="Low complexity" evidence="12">
    <location>
        <begin position="554"/>
        <end position="566"/>
    </location>
</feature>
<feature type="region of interest" description="Disordered" evidence="12">
    <location>
        <begin position="403"/>
        <end position="478"/>
    </location>
</feature>
<dbReference type="Pfam" id="PF03127">
    <property type="entry name" value="GAT"/>
    <property type="match status" value="1"/>
</dbReference>
<gene>
    <name evidence="15" type="ORF">BZ3500_MVSOF-1268-A1-R1_CHR2-3G05343</name>
</gene>
<feature type="compositionally biased region" description="Low complexity" evidence="12">
    <location>
        <begin position="513"/>
        <end position="522"/>
    </location>
</feature>
<dbReference type="STRING" id="289078.A0A2X0MA01"/>
<dbReference type="GO" id="GO:0043328">
    <property type="term" value="P:protein transport to vacuole involved in ubiquitin-dependent protein catabolic process via the multivesicular body sorting pathway"/>
    <property type="evidence" value="ECO:0007669"/>
    <property type="project" value="TreeGrafter"/>
</dbReference>
<dbReference type="PROSITE" id="PS50002">
    <property type="entry name" value="SH3"/>
    <property type="match status" value="1"/>
</dbReference>
<dbReference type="GO" id="GO:0035091">
    <property type="term" value="F:phosphatidylinositol binding"/>
    <property type="evidence" value="ECO:0007669"/>
    <property type="project" value="InterPro"/>
</dbReference>
<protein>
    <recommendedName>
        <fullName evidence="4">Class E vacuolar protein-sorting machinery protein HSE1</fullName>
    </recommendedName>
    <alternativeName>
        <fullName evidence="5">Class E vacuolar protein-sorting machinery protein hse1</fullName>
    </alternativeName>
</protein>
<dbReference type="InterPro" id="IPR036028">
    <property type="entry name" value="SH3-like_dom_sf"/>
</dbReference>
<proteinExistence type="inferred from homology"/>
<dbReference type="SUPFAM" id="SSF48464">
    <property type="entry name" value="ENTH/VHS domain"/>
    <property type="match status" value="1"/>
</dbReference>
<evidence type="ECO:0000256" key="4">
    <source>
        <dbReference type="ARBA" id="ARBA00017923"/>
    </source>
</evidence>
<dbReference type="SUPFAM" id="SSF50044">
    <property type="entry name" value="SH3-domain"/>
    <property type="match status" value="1"/>
</dbReference>
<comment type="similarity">
    <text evidence="3">Belongs to the STAM family.</text>
</comment>
<feature type="region of interest" description="Disordered" evidence="12">
    <location>
        <begin position="722"/>
        <end position="741"/>
    </location>
</feature>
<feature type="region of interest" description="Disordered" evidence="12">
    <location>
        <begin position="513"/>
        <end position="532"/>
    </location>
</feature>
<keyword evidence="8" id="KW-0967">Endosome</keyword>
<evidence type="ECO:0000256" key="6">
    <source>
        <dbReference type="ARBA" id="ARBA00022443"/>
    </source>
</evidence>
<dbReference type="InterPro" id="IPR001452">
    <property type="entry name" value="SH3_domain"/>
</dbReference>
<dbReference type="PANTHER" id="PTHR45929:SF3">
    <property type="entry name" value="JAK PATHWAY SIGNAL TRANSDUCTION ADAPTOR MOLECULE"/>
    <property type="match status" value="1"/>
</dbReference>